<dbReference type="EMBL" id="JBBWWQ010000012">
    <property type="protein sequence ID" value="KAK8934484.1"/>
    <property type="molecule type" value="Genomic_DNA"/>
</dbReference>
<comment type="caution">
    <text evidence="1">The sequence shown here is derived from an EMBL/GenBank/DDBJ whole genome shotgun (WGS) entry which is preliminary data.</text>
</comment>
<gene>
    <name evidence="1" type="ORF">KSP39_PZI014487</name>
</gene>
<sequence length="66" mass="7566">MNLLFGSWRKSTHSDELLNVHHGISSGSSKAVENEALDEDLHRRGSFNLVLLYRIVVDNHVMYDNQ</sequence>
<evidence type="ECO:0000313" key="1">
    <source>
        <dbReference type="EMBL" id="KAK8934484.1"/>
    </source>
</evidence>
<organism evidence="1 2">
    <name type="scientific">Platanthera zijinensis</name>
    <dbReference type="NCBI Taxonomy" id="2320716"/>
    <lineage>
        <taxon>Eukaryota</taxon>
        <taxon>Viridiplantae</taxon>
        <taxon>Streptophyta</taxon>
        <taxon>Embryophyta</taxon>
        <taxon>Tracheophyta</taxon>
        <taxon>Spermatophyta</taxon>
        <taxon>Magnoliopsida</taxon>
        <taxon>Liliopsida</taxon>
        <taxon>Asparagales</taxon>
        <taxon>Orchidaceae</taxon>
        <taxon>Orchidoideae</taxon>
        <taxon>Orchideae</taxon>
        <taxon>Orchidinae</taxon>
        <taxon>Platanthera</taxon>
    </lineage>
</organism>
<proteinExistence type="predicted"/>
<dbReference type="AlphaFoldDB" id="A0AAP0BAE5"/>
<reference evidence="1 2" key="1">
    <citation type="journal article" date="2022" name="Nat. Plants">
        <title>Genomes of leafy and leafless Platanthera orchids illuminate the evolution of mycoheterotrophy.</title>
        <authorList>
            <person name="Li M.H."/>
            <person name="Liu K.W."/>
            <person name="Li Z."/>
            <person name="Lu H.C."/>
            <person name="Ye Q.L."/>
            <person name="Zhang D."/>
            <person name="Wang J.Y."/>
            <person name="Li Y.F."/>
            <person name="Zhong Z.M."/>
            <person name="Liu X."/>
            <person name="Yu X."/>
            <person name="Liu D.K."/>
            <person name="Tu X.D."/>
            <person name="Liu B."/>
            <person name="Hao Y."/>
            <person name="Liao X.Y."/>
            <person name="Jiang Y.T."/>
            <person name="Sun W.H."/>
            <person name="Chen J."/>
            <person name="Chen Y.Q."/>
            <person name="Ai Y."/>
            <person name="Zhai J.W."/>
            <person name="Wu S.S."/>
            <person name="Zhou Z."/>
            <person name="Hsiao Y.Y."/>
            <person name="Wu W.L."/>
            <person name="Chen Y.Y."/>
            <person name="Lin Y.F."/>
            <person name="Hsu J.L."/>
            <person name="Li C.Y."/>
            <person name="Wang Z.W."/>
            <person name="Zhao X."/>
            <person name="Zhong W.Y."/>
            <person name="Ma X.K."/>
            <person name="Ma L."/>
            <person name="Huang J."/>
            <person name="Chen G.Z."/>
            <person name="Huang M.Z."/>
            <person name="Huang L."/>
            <person name="Peng D.H."/>
            <person name="Luo Y.B."/>
            <person name="Zou S.Q."/>
            <person name="Chen S.P."/>
            <person name="Lan S."/>
            <person name="Tsai W.C."/>
            <person name="Van de Peer Y."/>
            <person name="Liu Z.J."/>
        </authorList>
    </citation>
    <scope>NUCLEOTIDE SEQUENCE [LARGE SCALE GENOMIC DNA]</scope>
    <source>
        <strain evidence="1">Lor287</strain>
    </source>
</reference>
<name>A0AAP0BAE5_9ASPA</name>
<dbReference type="Proteomes" id="UP001418222">
    <property type="component" value="Unassembled WGS sequence"/>
</dbReference>
<accession>A0AAP0BAE5</accession>
<protein>
    <submittedName>
        <fullName evidence="1">Uncharacterized protein</fullName>
    </submittedName>
</protein>
<keyword evidence="2" id="KW-1185">Reference proteome</keyword>
<evidence type="ECO:0000313" key="2">
    <source>
        <dbReference type="Proteomes" id="UP001418222"/>
    </source>
</evidence>